<dbReference type="EMBL" id="JXLN01013159">
    <property type="protein sequence ID" value="KPM09134.1"/>
    <property type="molecule type" value="Genomic_DNA"/>
</dbReference>
<dbReference type="PANTHER" id="PTHR22942">
    <property type="entry name" value="RECA/RAD51/RADA DNA STRAND-PAIRING FAMILY MEMBER"/>
    <property type="match status" value="1"/>
</dbReference>
<keyword evidence="1" id="KW-0547">Nucleotide-binding</keyword>
<dbReference type="InterPro" id="IPR013632">
    <property type="entry name" value="Rad51_C"/>
</dbReference>
<sequence>MNELPNITRFICFESNLSKEMISKLEKNNLKLSKDLALFSDDDFKTIFAFSQNEIQQIKKSMNKSWNFNAISLEQLDQSEEYIKTGCEELDYAFGGLGLPTGRLCQICGKSQGGLNGEVLYLDTECSFRPERIAEIGECFFRKQEIDSELIQFKIDELLAQIHIRNINTSADDLCNIILDGQLDLFLKEHSNIRLLILDSITYHFRYDYQYDNHIRNNQLMAIGNKLKQIAHEKNIAVGISFLSFYFD</sequence>
<dbReference type="PROSITE" id="PS50162">
    <property type="entry name" value="RECA_2"/>
    <property type="match status" value="1"/>
</dbReference>
<dbReference type="GO" id="GO:0140664">
    <property type="term" value="F:ATP-dependent DNA damage sensor activity"/>
    <property type="evidence" value="ECO:0007669"/>
    <property type="project" value="InterPro"/>
</dbReference>
<organism evidence="4 5">
    <name type="scientific">Sarcoptes scabiei</name>
    <name type="common">Itch mite</name>
    <name type="synonym">Acarus scabiei</name>
    <dbReference type="NCBI Taxonomy" id="52283"/>
    <lineage>
        <taxon>Eukaryota</taxon>
        <taxon>Metazoa</taxon>
        <taxon>Ecdysozoa</taxon>
        <taxon>Arthropoda</taxon>
        <taxon>Chelicerata</taxon>
        <taxon>Arachnida</taxon>
        <taxon>Acari</taxon>
        <taxon>Acariformes</taxon>
        <taxon>Sarcoptiformes</taxon>
        <taxon>Astigmata</taxon>
        <taxon>Psoroptidia</taxon>
        <taxon>Sarcoptoidea</taxon>
        <taxon>Sarcoptidae</taxon>
        <taxon>Sarcoptinae</taxon>
        <taxon>Sarcoptes</taxon>
    </lineage>
</organism>
<dbReference type="SUPFAM" id="SSF52540">
    <property type="entry name" value="P-loop containing nucleoside triphosphate hydrolases"/>
    <property type="match status" value="1"/>
</dbReference>
<reference evidence="4 5" key="1">
    <citation type="journal article" date="2015" name="Parasit. Vectors">
        <title>Draft genome of the scabies mite.</title>
        <authorList>
            <person name="Rider S.D.Jr."/>
            <person name="Morgan M.S."/>
            <person name="Arlian L.G."/>
        </authorList>
    </citation>
    <scope>NUCLEOTIDE SEQUENCE [LARGE SCALE GENOMIC DNA]</scope>
    <source>
        <strain evidence="4">Arlian Lab</strain>
    </source>
</reference>
<gene>
    <name evidence="4" type="ORF">QR98_0076660</name>
</gene>
<dbReference type="VEuPathDB" id="VectorBase:SSCA002032"/>
<protein>
    <submittedName>
        <fullName evidence="4">Rad51-like protein</fullName>
    </submittedName>
</protein>
<dbReference type="PANTHER" id="PTHR22942:SF30">
    <property type="entry name" value="MEIOTIC RECOMBINATION PROTEIN DMC1_LIM15 HOMOLOG"/>
    <property type="match status" value="1"/>
</dbReference>
<dbReference type="OrthoDB" id="5957327at2759"/>
<proteinExistence type="predicted"/>
<dbReference type="GO" id="GO:0006281">
    <property type="term" value="P:DNA repair"/>
    <property type="evidence" value="ECO:0007669"/>
    <property type="project" value="InterPro"/>
</dbReference>
<evidence type="ECO:0000259" key="3">
    <source>
        <dbReference type="PROSITE" id="PS50162"/>
    </source>
</evidence>
<dbReference type="Gene3D" id="3.40.50.300">
    <property type="entry name" value="P-loop containing nucleotide triphosphate hydrolases"/>
    <property type="match status" value="1"/>
</dbReference>
<comment type="caution">
    <text evidence="4">The sequence shown here is derived from an EMBL/GenBank/DDBJ whole genome shotgun (WGS) entry which is preliminary data.</text>
</comment>
<accession>A0A132ADS4</accession>
<dbReference type="GO" id="GO:0005524">
    <property type="term" value="F:ATP binding"/>
    <property type="evidence" value="ECO:0007669"/>
    <property type="project" value="UniProtKB-KW"/>
</dbReference>
<dbReference type="GO" id="GO:0003677">
    <property type="term" value="F:DNA binding"/>
    <property type="evidence" value="ECO:0007669"/>
    <property type="project" value="InterPro"/>
</dbReference>
<dbReference type="Proteomes" id="UP000616769">
    <property type="component" value="Unassembled WGS sequence"/>
</dbReference>
<name>A0A132ADS4_SARSC</name>
<keyword evidence="2" id="KW-0067">ATP-binding</keyword>
<evidence type="ECO:0000313" key="5">
    <source>
        <dbReference type="Proteomes" id="UP000616769"/>
    </source>
</evidence>
<feature type="domain" description="RecA family profile 1" evidence="3">
    <location>
        <begin position="79"/>
        <end position="248"/>
    </location>
</feature>
<dbReference type="AlphaFoldDB" id="A0A132ADS4"/>
<evidence type="ECO:0000256" key="2">
    <source>
        <dbReference type="ARBA" id="ARBA00022840"/>
    </source>
</evidence>
<evidence type="ECO:0000256" key="1">
    <source>
        <dbReference type="ARBA" id="ARBA00022741"/>
    </source>
</evidence>
<dbReference type="InterPro" id="IPR027417">
    <property type="entry name" value="P-loop_NTPase"/>
</dbReference>
<evidence type="ECO:0000313" key="4">
    <source>
        <dbReference type="EMBL" id="KPM09134.1"/>
    </source>
</evidence>
<dbReference type="Pfam" id="PF08423">
    <property type="entry name" value="Rad51"/>
    <property type="match status" value="1"/>
</dbReference>
<dbReference type="InterPro" id="IPR020588">
    <property type="entry name" value="RecA_ATP-bd"/>
</dbReference>